<dbReference type="PROSITE" id="PS51257">
    <property type="entry name" value="PROKAR_LIPOPROTEIN"/>
    <property type="match status" value="1"/>
</dbReference>
<sequence length="190" mass="19576">MRGDQREASVIRKAATAVLAAAAVLVVGAGCSSSTSGTASPETSDPKAATAALWDPCTQVTDGVLRQVGVDPNTRESGIGGVAVDGWKSCTWHDTPNWEYSLTVWSSVNSIDDLKQKDGNTDFVDTTVGGRAGVQYKGGSGANGEQCFVSFPAKQGIVEVSALNVTTRTSVSACDRVSSAAAVIVPILPR</sequence>
<evidence type="ECO:0000256" key="1">
    <source>
        <dbReference type="SAM" id="SignalP"/>
    </source>
</evidence>
<dbReference type="EMBL" id="UGRU01000001">
    <property type="protein sequence ID" value="SUA42840.1"/>
    <property type="molecule type" value="Genomic_DNA"/>
</dbReference>
<protein>
    <submittedName>
        <fullName evidence="2">Protein of uncharacterized function (DUF3558)</fullName>
    </submittedName>
</protein>
<feature type="chain" id="PRO_5038851895" evidence="1">
    <location>
        <begin position="30"/>
        <end position="190"/>
    </location>
</feature>
<dbReference type="InterPro" id="IPR024520">
    <property type="entry name" value="DUF3558"/>
</dbReference>
<keyword evidence="1" id="KW-0732">Signal</keyword>
<proteinExistence type="predicted"/>
<dbReference type="AlphaFoldDB" id="A0A378WNF9"/>
<evidence type="ECO:0000313" key="2">
    <source>
        <dbReference type="EMBL" id="SUA42840.1"/>
    </source>
</evidence>
<reference evidence="2 3" key="1">
    <citation type="submission" date="2018-06" db="EMBL/GenBank/DDBJ databases">
        <authorList>
            <consortium name="Pathogen Informatics"/>
            <person name="Doyle S."/>
        </authorList>
    </citation>
    <scope>NUCLEOTIDE SEQUENCE [LARGE SCALE GENOMIC DNA]</scope>
    <source>
        <strain evidence="2 3">NCTC13184</strain>
    </source>
</reference>
<evidence type="ECO:0000313" key="3">
    <source>
        <dbReference type="Proteomes" id="UP000255082"/>
    </source>
</evidence>
<accession>A0A378WNF9</accession>
<dbReference type="Pfam" id="PF12079">
    <property type="entry name" value="DUF3558"/>
    <property type="match status" value="1"/>
</dbReference>
<dbReference type="Proteomes" id="UP000255082">
    <property type="component" value="Unassembled WGS sequence"/>
</dbReference>
<name>A0A378WNF9_9NOCA</name>
<dbReference type="OrthoDB" id="4569203at2"/>
<organism evidence="2 3">
    <name type="scientific">Nocardia africana</name>
    <dbReference type="NCBI Taxonomy" id="134964"/>
    <lineage>
        <taxon>Bacteria</taxon>
        <taxon>Bacillati</taxon>
        <taxon>Actinomycetota</taxon>
        <taxon>Actinomycetes</taxon>
        <taxon>Mycobacteriales</taxon>
        <taxon>Nocardiaceae</taxon>
        <taxon>Nocardia</taxon>
    </lineage>
</organism>
<gene>
    <name evidence="2" type="ORF">NCTC13184_02199</name>
</gene>
<feature type="signal peptide" evidence="1">
    <location>
        <begin position="1"/>
        <end position="29"/>
    </location>
</feature>